<dbReference type="EMBL" id="FTMP01000003">
    <property type="protein sequence ID" value="SIQ37086.1"/>
    <property type="molecule type" value="Genomic_DNA"/>
</dbReference>
<dbReference type="PROSITE" id="PS51257">
    <property type="entry name" value="PROKAR_LIPOPROTEIN"/>
    <property type="match status" value="1"/>
</dbReference>
<organism evidence="2 3">
    <name type="scientific">Aquipseudomonas alcaligenes</name>
    <name type="common">Pseudomonas alcaligenes</name>
    <dbReference type="NCBI Taxonomy" id="43263"/>
    <lineage>
        <taxon>Bacteria</taxon>
        <taxon>Pseudomonadati</taxon>
        <taxon>Pseudomonadota</taxon>
        <taxon>Gammaproteobacteria</taxon>
        <taxon>Pseudomonadales</taxon>
        <taxon>Pseudomonadaceae</taxon>
        <taxon>Aquipseudomonas</taxon>
    </lineage>
</organism>
<dbReference type="AlphaFoldDB" id="A0A1N6S807"/>
<proteinExistence type="predicted"/>
<evidence type="ECO:0008006" key="4">
    <source>
        <dbReference type="Google" id="ProtNLM"/>
    </source>
</evidence>
<name>A0A1N6S807_AQUAC</name>
<dbReference type="Proteomes" id="UP000185841">
    <property type="component" value="Unassembled WGS sequence"/>
</dbReference>
<protein>
    <recommendedName>
        <fullName evidence="4">Lipoprotein</fullName>
    </recommendedName>
</protein>
<feature type="coiled-coil region" evidence="1">
    <location>
        <begin position="99"/>
        <end position="129"/>
    </location>
</feature>
<dbReference type="InterPro" id="IPR046516">
    <property type="entry name" value="DUF6694"/>
</dbReference>
<evidence type="ECO:0000313" key="2">
    <source>
        <dbReference type="EMBL" id="SIQ37086.1"/>
    </source>
</evidence>
<keyword evidence="1" id="KW-0175">Coiled coil</keyword>
<evidence type="ECO:0000313" key="3">
    <source>
        <dbReference type="Proteomes" id="UP000185841"/>
    </source>
</evidence>
<accession>A0A1N6S807</accession>
<sequence length="267" mass="29151">MPLKNLLLIVCATMIAACGEPKIDGSSEEAFTASVAKVAESMPPEKREQFQKAVKVVAFSQINMGDMLSGKANAETVKSDMYTSLSGKSGDEVIARANVILEERAAKEKEQALQEIQELVNKKAAADSARAELAKFAVLRSRFMLQDQPYLSHKKPVISLSVTNGTGHAVSRAYFKGTIASPGRSIPWFTGAFNYEIPGGLEPGESADWNLEPNMFSEWGKVNAPADALFTLEVVRLDGADKAALYDAQGLSEREQERLDKLKMQYQ</sequence>
<evidence type="ECO:0000256" key="1">
    <source>
        <dbReference type="SAM" id="Coils"/>
    </source>
</evidence>
<reference evidence="2 3" key="1">
    <citation type="submission" date="2017-01" db="EMBL/GenBank/DDBJ databases">
        <authorList>
            <person name="Mah S.A."/>
            <person name="Swanson W.J."/>
            <person name="Moy G.W."/>
            <person name="Vacquier V.D."/>
        </authorList>
    </citation>
    <scope>NUCLEOTIDE SEQUENCE [LARGE SCALE GENOMIC DNA]</scope>
    <source>
        <strain evidence="2 3">RU36E</strain>
    </source>
</reference>
<dbReference type="RefSeq" id="WP_076426356.1">
    <property type="nucleotide sequence ID" value="NZ_FTMP01000003.1"/>
</dbReference>
<gene>
    <name evidence="2" type="ORF">SAMN05878282_103411</name>
</gene>
<dbReference type="Pfam" id="PF20404">
    <property type="entry name" value="DUF6694"/>
    <property type="match status" value="1"/>
</dbReference>